<dbReference type="EMBL" id="CM039434">
    <property type="protein sequence ID" value="KAI4322651.1"/>
    <property type="molecule type" value="Genomic_DNA"/>
</dbReference>
<gene>
    <name evidence="1" type="ORF">L6164_022324</name>
</gene>
<protein>
    <submittedName>
        <fullName evidence="1">Uncharacterized protein</fullName>
    </submittedName>
</protein>
<comment type="caution">
    <text evidence="1">The sequence shown here is derived from an EMBL/GenBank/DDBJ whole genome shotgun (WGS) entry which is preliminary data.</text>
</comment>
<keyword evidence="2" id="KW-1185">Reference proteome</keyword>
<evidence type="ECO:0000313" key="2">
    <source>
        <dbReference type="Proteomes" id="UP000828941"/>
    </source>
</evidence>
<sequence>MLGFLFGWRKASKCKKAIKKAQCRLKLLKNKRHAIVRQSREDVAELIKNGHEQTALNRIEHLIRDESLAAAYELLDQFCEFILVHLSYIRKHKDCPNDINEAVSSLIFASARCGDLPELRAIRKLFGERYGERFATTALELSLGNLVNHQLKEKLSINSVTEDQKYRVVDEIARDYSIQPEILALEYYPDWQLVQVKEKTGHQVNKDSQKNEIVAVSHMPPSEDEEIENDVIYVDSSTNNSLSKSSDSAIISTVQQYPPSFLVSPLQKKEKKVENFAELNPLSVSDLEDKGEGLDLALSVKSLPPFSEEKVVYLDDIEEYQFSESEDEPCQDQRLFKFRSSGLPGREKIELDWDQNGMHEEESPSEKSSTRGSRKSRRKPEKRSSRRSASLENQDIMDIDCMVYYHKPCRRYQKPLAQGIPQSSYVQKRLKQNSSSEMERKCQSCERTPSNSKICDSSLDYPCCVESLSGKPKSGTRTVLGHTHIEQETLSGRCCHCQPLGKEELNEGMEFFTIPQTPNRRNHNGAAVYNVFTYPDCQTDEKERETNAEISESLGSFVDSNVSSMRTSLKRIGTAAPYSRAITFPPERPKENNDKMLRSTSFPSPHPKHVHPKLPDYDDIASRLKALKRESLENKHIPKEKQFK</sequence>
<organism evidence="1 2">
    <name type="scientific">Bauhinia variegata</name>
    <name type="common">Purple orchid tree</name>
    <name type="synonym">Phanera variegata</name>
    <dbReference type="NCBI Taxonomy" id="167791"/>
    <lineage>
        <taxon>Eukaryota</taxon>
        <taxon>Viridiplantae</taxon>
        <taxon>Streptophyta</taxon>
        <taxon>Embryophyta</taxon>
        <taxon>Tracheophyta</taxon>
        <taxon>Spermatophyta</taxon>
        <taxon>Magnoliopsida</taxon>
        <taxon>eudicotyledons</taxon>
        <taxon>Gunneridae</taxon>
        <taxon>Pentapetalae</taxon>
        <taxon>rosids</taxon>
        <taxon>fabids</taxon>
        <taxon>Fabales</taxon>
        <taxon>Fabaceae</taxon>
        <taxon>Cercidoideae</taxon>
        <taxon>Cercideae</taxon>
        <taxon>Bauhiniinae</taxon>
        <taxon>Bauhinia</taxon>
    </lineage>
</organism>
<dbReference type="Proteomes" id="UP000828941">
    <property type="component" value="Chromosome 9"/>
</dbReference>
<proteinExistence type="predicted"/>
<reference evidence="1 2" key="1">
    <citation type="journal article" date="2022" name="DNA Res.">
        <title>Chromosomal-level genome assembly of the orchid tree Bauhinia variegata (Leguminosae; Cercidoideae) supports the allotetraploid origin hypothesis of Bauhinia.</title>
        <authorList>
            <person name="Zhong Y."/>
            <person name="Chen Y."/>
            <person name="Zheng D."/>
            <person name="Pang J."/>
            <person name="Liu Y."/>
            <person name="Luo S."/>
            <person name="Meng S."/>
            <person name="Qian L."/>
            <person name="Wei D."/>
            <person name="Dai S."/>
            <person name="Zhou R."/>
        </authorList>
    </citation>
    <scope>NUCLEOTIDE SEQUENCE [LARGE SCALE GENOMIC DNA]</scope>
    <source>
        <strain evidence="1">BV-YZ2020</strain>
    </source>
</reference>
<name>A0ACB9MHP9_BAUVA</name>
<evidence type="ECO:0000313" key="1">
    <source>
        <dbReference type="EMBL" id="KAI4322651.1"/>
    </source>
</evidence>
<accession>A0ACB9MHP9</accession>